<dbReference type="EMBL" id="CM000782">
    <property type="protein sequence ID" value="AQK80312.1"/>
    <property type="molecule type" value="Genomic_DNA"/>
</dbReference>
<accession>A0A1D6LKT1</accession>
<evidence type="ECO:0000313" key="2">
    <source>
        <dbReference type="EMBL" id="AQK80312.1"/>
    </source>
</evidence>
<feature type="region of interest" description="Disordered" evidence="1">
    <location>
        <begin position="1"/>
        <end position="86"/>
    </location>
</feature>
<proteinExistence type="predicted"/>
<gene>
    <name evidence="2" type="ORF">ZEAMMB73_Zm00001d036125</name>
</gene>
<organism evidence="2">
    <name type="scientific">Zea mays</name>
    <name type="common">Maize</name>
    <dbReference type="NCBI Taxonomy" id="4577"/>
    <lineage>
        <taxon>Eukaryota</taxon>
        <taxon>Viridiplantae</taxon>
        <taxon>Streptophyta</taxon>
        <taxon>Embryophyta</taxon>
        <taxon>Tracheophyta</taxon>
        <taxon>Spermatophyta</taxon>
        <taxon>Magnoliopsida</taxon>
        <taxon>Liliopsida</taxon>
        <taxon>Poales</taxon>
        <taxon>Poaceae</taxon>
        <taxon>PACMAD clade</taxon>
        <taxon>Panicoideae</taxon>
        <taxon>Andropogonodae</taxon>
        <taxon>Andropogoneae</taxon>
        <taxon>Tripsacinae</taxon>
        <taxon>Zea</taxon>
    </lineage>
</organism>
<feature type="compositionally biased region" description="Basic residues" evidence="1">
    <location>
        <begin position="36"/>
        <end position="58"/>
    </location>
</feature>
<reference evidence="2" key="1">
    <citation type="submission" date="2015-12" db="EMBL/GenBank/DDBJ databases">
        <title>Update maize B73 reference genome by single molecule sequencing technologies.</title>
        <authorList>
            <consortium name="Maize Genome Sequencing Project"/>
            <person name="Ware D."/>
        </authorList>
    </citation>
    <scope>NUCLEOTIDE SEQUENCE</scope>
    <source>
        <tissue evidence="2">Seedling</tissue>
    </source>
</reference>
<dbReference type="AlphaFoldDB" id="A0A1D6LKT1"/>
<name>A0A1D6LKT1_MAIZE</name>
<feature type="compositionally biased region" description="Basic and acidic residues" evidence="1">
    <location>
        <begin position="77"/>
        <end position="86"/>
    </location>
</feature>
<protein>
    <submittedName>
        <fullName evidence="2">Early nodulin-related</fullName>
    </submittedName>
</protein>
<feature type="compositionally biased region" description="Polar residues" evidence="1">
    <location>
        <begin position="16"/>
        <end position="29"/>
    </location>
</feature>
<sequence length="86" mass="9542">MLASWLASGCCHGPRPTSTPLARPSSSPQLLAWRTSSRRTRRSSRWRGSTRTRTRRSTSRTPPSRAPAVRTQGSSGLERETIKLPP</sequence>
<evidence type="ECO:0000256" key="1">
    <source>
        <dbReference type="SAM" id="MobiDB-lite"/>
    </source>
</evidence>